<name>A0A1W9KX99_9BURK</name>
<evidence type="ECO:0000256" key="15">
    <source>
        <dbReference type="SAM" id="Phobius"/>
    </source>
</evidence>
<dbReference type="InterPro" id="IPR032408">
    <property type="entry name" value="RisS_PPD"/>
</dbReference>
<dbReference type="AlphaFoldDB" id="A0A1W9KX99"/>
<dbReference type="InterPro" id="IPR038421">
    <property type="entry name" value="RisS_PPD_sf"/>
</dbReference>
<keyword evidence="10 18" id="KW-0418">Kinase</keyword>
<reference evidence="18 19" key="1">
    <citation type="submission" date="2017-01" db="EMBL/GenBank/DDBJ databases">
        <title>Novel large sulfur bacteria in the metagenomes of groundwater-fed chemosynthetic microbial mats in the Lake Huron basin.</title>
        <authorList>
            <person name="Sharrar A.M."/>
            <person name="Flood B.E."/>
            <person name="Bailey J.V."/>
            <person name="Jones D.S."/>
            <person name="Biddanda B."/>
            <person name="Ruberg S.A."/>
            <person name="Marcus D.N."/>
            <person name="Dick G.J."/>
        </authorList>
    </citation>
    <scope>NUCLEOTIDE SEQUENCE [LARGE SCALE GENOMIC DNA]</scope>
    <source>
        <strain evidence="18">A7</strain>
    </source>
</reference>
<dbReference type="Gene3D" id="1.10.287.130">
    <property type="match status" value="1"/>
</dbReference>
<dbReference type="InterPro" id="IPR005467">
    <property type="entry name" value="His_kinase_dom"/>
</dbReference>
<comment type="catalytic activity">
    <reaction evidence="1">
        <text>ATP + protein L-histidine = ADP + protein N-phospho-L-histidine.</text>
        <dbReference type="EC" id="2.7.13.3"/>
    </reaction>
</comment>
<dbReference type="Gene3D" id="1.10.8.500">
    <property type="entry name" value="HAMP domain in histidine kinase"/>
    <property type="match status" value="1"/>
</dbReference>
<dbReference type="Pfam" id="PF02518">
    <property type="entry name" value="HATPase_c"/>
    <property type="match status" value="1"/>
</dbReference>
<evidence type="ECO:0000256" key="14">
    <source>
        <dbReference type="ARBA" id="ARBA00023136"/>
    </source>
</evidence>
<dbReference type="Pfam" id="PF16524">
    <property type="entry name" value="RisS_PPD"/>
    <property type="match status" value="1"/>
</dbReference>
<dbReference type="CDD" id="cd00082">
    <property type="entry name" value="HisKA"/>
    <property type="match status" value="1"/>
</dbReference>
<dbReference type="PANTHER" id="PTHR44936">
    <property type="entry name" value="SENSOR PROTEIN CREC"/>
    <property type="match status" value="1"/>
</dbReference>
<dbReference type="SUPFAM" id="SSF55874">
    <property type="entry name" value="ATPase domain of HSP90 chaperone/DNA topoisomerase II/histidine kinase"/>
    <property type="match status" value="1"/>
</dbReference>
<keyword evidence="13" id="KW-0902">Two-component regulatory system</keyword>
<protein>
    <recommendedName>
        <fullName evidence="3">histidine kinase</fullName>
        <ecNumber evidence="3">2.7.13.3</ecNumber>
    </recommendedName>
</protein>
<dbReference type="InterPro" id="IPR036097">
    <property type="entry name" value="HisK_dim/P_sf"/>
</dbReference>
<dbReference type="SUPFAM" id="SSF47384">
    <property type="entry name" value="Homodimeric domain of signal transducing histidine kinase"/>
    <property type="match status" value="1"/>
</dbReference>
<dbReference type="GO" id="GO:0005524">
    <property type="term" value="F:ATP binding"/>
    <property type="evidence" value="ECO:0007669"/>
    <property type="project" value="UniProtKB-KW"/>
</dbReference>
<keyword evidence="6" id="KW-0597">Phosphoprotein</keyword>
<keyword evidence="7" id="KW-0808">Transferase</keyword>
<keyword evidence="8 15" id="KW-0812">Transmembrane</keyword>
<dbReference type="GO" id="GO:0000155">
    <property type="term" value="F:phosphorelay sensor kinase activity"/>
    <property type="evidence" value="ECO:0007669"/>
    <property type="project" value="InterPro"/>
</dbReference>
<dbReference type="PANTHER" id="PTHR44936:SF5">
    <property type="entry name" value="SENSOR HISTIDINE KINASE ENVZ"/>
    <property type="match status" value="1"/>
</dbReference>
<comment type="subcellular location">
    <subcellularLocation>
        <location evidence="2">Cell inner membrane</location>
        <topology evidence="2">Multi-pass membrane protein</topology>
    </subcellularLocation>
</comment>
<organism evidence="18 19">
    <name type="scientific">Rhodoferax ferrireducens</name>
    <dbReference type="NCBI Taxonomy" id="192843"/>
    <lineage>
        <taxon>Bacteria</taxon>
        <taxon>Pseudomonadati</taxon>
        <taxon>Pseudomonadota</taxon>
        <taxon>Betaproteobacteria</taxon>
        <taxon>Burkholderiales</taxon>
        <taxon>Comamonadaceae</taxon>
        <taxon>Rhodoferax</taxon>
    </lineage>
</organism>
<dbReference type="Gene3D" id="3.30.450.300">
    <property type="entry name" value="Sensor histidine kinase RisS, periplasmic domain"/>
    <property type="match status" value="1"/>
</dbReference>
<keyword evidence="5" id="KW-0997">Cell inner membrane</keyword>
<dbReference type="SUPFAM" id="SSF158472">
    <property type="entry name" value="HAMP domain-like"/>
    <property type="match status" value="1"/>
</dbReference>
<dbReference type="InterPro" id="IPR003660">
    <property type="entry name" value="HAMP_dom"/>
</dbReference>
<dbReference type="PROSITE" id="PS50885">
    <property type="entry name" value="HAMP"/>
    <property type="match status" value="1"/>
</dbReference>
<dbReference type="PROSITE" id="PS50109">
    <property type="entry name" value="HIS_KIN"/>
    <property type="match status" value="1"/>
</dbReference>
<evidence type="ECO:0000256" key="3">
    <source>
        <dbReference type="ARBA" id="ARBA00012438"/>
    </source>
</evidence>
<dbReference type="Gene3D" id="3.30.565.10">
    <property type="entry name" value="Histidine kinase-like ATPase, C-terminal domain"/>
    <property type="match status" value="1"/>
</dbReference>
<dbReference type="GO" id="GO:0005886">
    <property type="term" value="C:plasma membrane"/>
    <property type="evidence" value="ECO:0007669"/>
    <property type="project" value="UniProtKB-SubCell"/>
</dbReference>
<proteinExistence type="predicted"/>
<evidence type="ECO:0000256" key="1">
    <source>
        <dbReference type="ARBA" id="ARBA00000085"/>
    </source>
</evidence>
<dbReference type="Pfam" id="PF00512">
    <property type="entry name" value="HisKA"/>
    <property type="match status" value="1"/>
</dbReference>
<evidence type="ECO:0000256" key="7">
    <source>
        <dbReference type="ARBA" id="ARBA00022679"/>
    </source>
</evidence>
<feature type="transmembrane region" description="Helical" evidence="15">
    <location>
        <begin position="173"/>
        <end position="195"/>
    </location>
</feature>
<dbReference type="EMBL" id="MTEI01000002">
    <property type="protein sequence ID" value="OQW89246.1"/>
    <property type="molecule type" value="Genomic_DNA"/>
</dbReference>
<keyword evidence="11" id="KW-0067">ATP-binding</keyword>
<dbReference type="Proteomes" id="UP000192505">
    <property type="component" value="Unassembled WGS sequence"/>
</dbReference>
<evidence type="ECO:0000259" key="17">
    <source>
        <dbReference type="PROSITE" id="PS50885"/>
    </source>
</evidence>
<evidence type="ECO:0000256" key="8">
    <source>
        <dbReference type="ARBA" id="ARBA00022692"/>
    </source>
</evidence>
<dbReference type="InterPro" id="IPR050980">
    <property type="entry name" value="2C_sensor_his_kinase"/>
</dbReference>
<evidence type="ECO:0000256" key="13">
    <source>
        <dbReference type="ARBA" id="ARBA00023012"/>
    </source>
</evidence>
<dbReference type="EC" id="2.7.13.3" evidence="3"/>
<dbReference type="InterPro" id="IPR003661">
    <property type="entry name" value="HisK_dim/P_dom"/>
</dbReference>
<evidence type="ECO:0000256" key="10">
    <source>
        <dbReference type="ARBA" id="ARBA00022777"/>
    </source>
</evidence>
<feature type="domain" description="Histidine kinase" evidence="16">
    <location>
        <begin position="255"/>
        <end position="460"/>
    </location>
</feature>
<dbReference type="SMART" id="SM00304">
    <property type="entry name" value="HAMP"/>
    <property type="match status" value="1"/>
</dbReference>
<comment type="caution">
    <text evidence="18">The sequence shown here is derived from an EMBL/GenBank/DDBJ whole genome shotgun (WGS) entry which is preliminary data.</text>
</comment>
<evidence type="ECO:0000256" key="12">
    <source>
        <dbReference type="ARBA" id="ARBA00022989"/>
    </source>
</evidence>
<evidence type="ECO:0000256" key="4">
    <source>
        <dbReference type="ARBA" id="ARBA00022475"/>
    </source>
</evidence>
<dbReference type="InterPro" id="IPR004358">
    <property type="entry name" value="Sig_transdc_His_kin-like_C"/>
</dbReference>
<accession>A0A1W9KX99</accession>
<evidence type="ECO:0000256" key="6">
    <source>
        <dbReference type="ARBA" id="ARBA00022553"/>
    </source>
</evidence>
<gene>
    <name evidence="18" type="ORF">BWK72_04700</name>
</gene>
<evidence type="ECO:0000256" key="5">
    <source>
        <dbReference type="ARBA" id="ARBA00022519"/>
    </source>
</evidence>
<dbReference type="SMART" id="SM00387">
    <property type="entry name" value="HATPase_c"/>
    <property type="match status" value="1"/>
</dbReference>
<keyword evidence="4" id="KW-1003">Cell membrane</keyword>
<feature type="transmembrane region" description="Helical" evidence="15">
    <location>
        <begin position="27"/>
        <end position="49"/>
    </location>
</feature>
<evidence type="ECO:0000256" key="2">
    <source>
        <dbReference type="ARBA" id="ARBA00004429"/>
    </source>
</evidence>
<sequence length="465" mass="51230">MTTVSDPTMPAPLDDSGQPKPKLGISLFWRTFFLLGLLLVGSVLAWTQILQEMELEPRTIQTANQIASVVNLSRAAVMHADAIARVSLFKTMKDQEHLIIRLREPKDVFEPLAEGYLNRHMVAQLQSRLGPDTVVADSVNQVPGLWIGFSIDKDRYWLQTDRNRFDQPTGRTWTVWLLTAAALSLAGAAGIARLINRPLKDLSRAASRVREGDFAATALDETAGTQEIRAVNYGFNRMTRKLAQIEQDRMVMLAGISHDLRTPLARLRLETEMSVPDTQAREAMAGDIAQLDAIIGKFLDYARPGDMRLSPVSLNDTVEACLEPLRKRRDMEFKVALQDHLVVLADPVELQRALGNLLENAARYGKTEGTNLARVDISARYRDNKVLLRLRDHGCGVPVDQLKQLTTPFFRGESARTSANSTGLGLAIVEQIIARMGGVFGLTNATSGGLCANIVLQRAGNSAPA</sequence>
<evidence type="ECO:0000256" key="11">
    <source>
        <dbReference type="ARBA" id="ARBA00022840"/>
    </source>
</evidence>
<feature type="domain" description="HAMP" evidence="17">
    <location>
        <begin position="193"/>
        <end position="247"/>
    </location>
</feature>
<keyword evidence="14 15" id="KW-0472">Membrane</keyword>
<dbReference type="PRINTS" id="PR00344">
    <property type="entry name" value="BCTRLSENSOR"/>
</dbReference>
<evidence type="ECO:0000313" key="19">
    <source>
        <dbReference type="Proteomes" id="UP000192505"/>
    </source>
</evidence>
<keyword evidence="12 15" id="KW-1133">Transmembrane helix</keyword>
<dbReference type="CDD" id="cd06225">
    <property type="entry name" value="HAMP"/>
    <property type="match status" value="1"/>
</dbReference>
<dbReference type="InterPro" id="IPR003594">
    <property type="entry name" value="HATPase_dom"/>
</dbReference>
<dbReference type="Pfam" id="PF00672">
    <property type="entry name" value="HAMP"/>
    <property type="match status" value="1"/>
</dbReference>
<evidence type="ECO:0000256" key="9">
    <source>
        <dbReference type="ARBA" id="ARBA00022741"/>
    </source>
</evidence>
<dbReference type="InterPro" id="IPR036890">
    <property type="entry name" value="HATPase_C_sf"/>
</dbReference>
<evidence type="ECO:0000259" key="16">
    <source>
        <dbReference type="PROSITE" id="PS50109"/>
    </source>
</evidence>
<keyword evidence="9" id="KW-0547">Nucleotide-binding</keyword>
<dbReference type="SMART" id="SM00388">
    <property type="entry name" value="HisKA"/>
    <property type="match status" value="1"/>
</dbReference>
<evidence type="ECO:0000313" key="18">
    <source>
        <dbReference type="EMBL" id="OQW89246.1"/>
    </source>
</evidence>